<dbReference type="Gene3D" id="3.40.50.261">
    <property type="entry name" value="Succinyl-CoA synthetase domains"/>
    <property type="match status" value="2"/>
</dbReference>
<name>X0XWI7_9ZZZZ</name>
<evidence type="ECO:0000256" key="1">
    <source>
        <dbReference type="ARBA" id="ARBA00022598"/>
    </source>
</evidence>
<feature type="non-terminal residue" evidence="5">
    <location>
        <position position="1"/>
    </location>
</feature>
<keyword evidence="2" id="KW-0547">Nucleotide-binding</keyword>
<keyword evidence="1" id="KW-0436">Ligase</keyword>
<sequence length="239" mass="24946">PKFRLVTWTPAPAESGPVAFVTQSGGHAGDFANYASQLGIRFSKAISYGNALTLDSTDFLEYLADDAETGIITMYLEGVKDGGKLLRLVKEINRTKPMIILKGGLTESGARAVASHTGSLAGGENVWNAFFKQSGAVRVTSLQEMADVALAFLHLSPPQGRRVAIIGTGGGVGVAAADACASAGLEVPTLSTETLKELRGFISPAGTSIRNPLDADVFLGEISLLERALEAVSVDPLID</sequence>
<keyword evidence="3" id="KW-0067">ATP-binding</keyword>
<dbReference type="PANTHER" id="PTHR43334:SF1">
    <property type="entry name" value="3-HYDROXYPROPIONATE--COA LIGASE [ADP-FORMING]"/>
    <property type="match status" value="1"/>
</dbReference>
<reference evidence="5" key="1">
    <citation type="journal article" date="2014" name="Front. Microbiol.">
        <title>High frequency of phylogenetically diverse reductive dehalogenase-homologous genes in deep subseafloor sedimentary metagenomes.</title>
        <authorList>
            <person name="Kawai M."/>
            <person name="Futagami T."/>
            <person name="Toyoda A."/>
            <person name="Takaki Y."/>
            <person name="Nishi S."/>
            <person name="Hori S."/>
            <person name="Arai W."/>
            <person name="Tsubouchi T."/>
            <person name="Morono Y."/>
            <person name="Uchiyama I."/>
            <person name="Ito T."/>
            <person name="Fujiyama A."/>
            <person name="Inagaki F."/>
            <person name="Takami H."/>
        </authorList>
    </citation>
    <scope>NUCLEOTIDE SEQUENCE</scope>
    <source>
        <strain evidence="5">Expedition CK06-06</strain>
    </source>
</reference>
<evidence type="ECO:0000313" key="5">
    <source>
        <dbReference type="EMBL" id="GAG47734.1"/>
    </source>
</evidence>
<dbReference type="AlphaFoldDB" id="X0XWI7"/>
<proteinExistence type="predicted"/>
<feature type="domain" description="Succinyl-CoA synthetase-like flavodoxin" evidence="4">
    <location>
        <begin position="16"/>
        <end position="151"/>
    </location>
</feature>
<protein>
    <recommendedName>
        <fullName evidence="4">Succinyl-CoA synthetase-like flavodoxin domain-containing protein</fullName>
    </recommendedName>
</protein>
<evidence type="ECO:0000256" key="3">
    <source>
        <dbReference type="ARBA" id="ARBA00022840"/>
    </source>
</evidence>
<evidence type="ECO:0000259" key="4">
    <source>
        <dbReference type="Pfam" id="PF13607"/>
    </source>
</evidence>
<gene>
    <name evidence="5" type="ORF">S01H1_75199</name>
</gene>
<accession>X0XWI7</accession>
<evidence type="ECO:0000256" key="2">
    <source>
        <dbReference type="ARBA" id="ARBA00022741"/>
    </source>
</evidence>
<dbReference type="PANTHER" id="PTHR43334">
    <property type="entry name" value="ACETATE--COA LIGASE [ADP-FORMING]"/>
    <property type="match status" value="1"/>
</dbReference>
<dbReference type="Pfam" id="PF13607">
    <property type="entry name" value="Succ_CoA_lig"/>
    <property type="match status" value="1"/>
</dbReference>
<organism evidence="5">
    <name type="scientific">marine sediment metagenome</name>
    <dbReference type="NCBI Taxonomy" id="412755"/>
    <lineage>
        <taxon>unclassified sequences</taxon>
        <taxon>metagenomes</taxon>
        <taxon>ecological metagenomes</taxon>
    </lineage>
</organism>
<dbReference type="InterPro" id="IPR032875">
    <property type="entry name" value="Succ_CoA_lig_flav_dom"/>
</dbReference>
<dbReference type="EMBL" id="BARS01050358">
    <property type="protein sequence ID" value="GAG47734.1"/>
    <property type="molecule type" value="Genomic_DNA"/>
</dbReference>
<dbReference type="SUPFAM" id="SSF52210">
    <property type="entry name" value="Succinyl-CoA synthetase domains"/>
    <property type="match status" value="2"/>
</dbReference>
<dbReference type="GO" id="GO:0016874">
    <property type="term" value="F:ligase activity"/>
    <property type="evidence" value="ECO:0007669"/>
    <property type="project" value="UniProtKB-KW"/>
</dbReference>
<dbReference type="InterPro" id="IPR016102">
    <property type="entry name" value="Succinyl-CoA_synth-like"/>
</dbReference>
<feature type="non-terminal residue" evidence="5">
    <location>
        <position position="239"/>
    </location>
</feature>
<comment type="caution">
    <text evidence="5">The sequence shown here is derived from an EMBL/GenBank/DDBJ whole genome shotgun (WGS) entry which is preliminary data.</text>
</comment>
<dbReference type="InterPro" id="IPR051538">
    <property type="entry name" value="Acyl-CoA_Synth/Transferase"/>
</dbReference>
<dbReference type="GO" id="GO:0005524">
    <property type="term" value="F:ATP binding"/>
    <property type="evidence" value="ECO:0007669"/>
    <property type="project" value="UniProtKB-KW"/>
</dbReference>